<dbReference type="EMBL" id="QRDZ01000040">
    <property type="protein sequence ID" value="RED56166.1"/>
    <property type="molecule type" value="Genomic_DNA"/>
</dbReference>
<comment type="caution">
    <text evidence="1">The sequence shown here is derived from an EMBL/GenBank/DDBJ whole genome shotgun (WGS) entry which is preliminary data.</text>
</comment>
<name>A0A3D9I4R5_9BACL</name>
<evidence type="ECO:0000313" key="2">
    <source>
        <dbReference type="Proteomes" id="UP000256977"/>
    </source>
</evidence>
<gene>
    <name evidence="1" type="ORF">DFP98_1406</name>
</gene>
<keyword evidence="2" id="KW-1185">Reference proteome</keyword>
<dbReference type="AlphaFoldDB" id="A0A3D9I4R5"/>
<organism evidence="1 2">
    <name type="scientific">Cohnella phaseoli</name>
    <dbReference type="NCBI Taxonomy" id="456490"/>
    <lineage>
        <taxon>Bacteria</taxon>
        <taxon>Bacillati</taxon>
        <taxon>Bacillota</taxon>
        <taxon>Bacilli</taxon>
        <taxon>Bacillales</taxon>
        <taxon>Paenibacillaceae</taxon>
        <taxon>Cohnella</taxon>
    </lineage>
</organism>
<accession>A0A3D9I4R5</accession>
<protein>
    <submittedName>
        <fullName evidence="1">Uncharacterized protein</fullName>
    </submittedName>
</protein>
<reference evidence="1 2" key="1">
    <citation type="submission" date="2018-07" db="EMBL/GenBank/DDBJ databases">
        <title>Genomic Encyclopedia of Type Strains, Phase III (KMG-III): the genomes of soil and plant-associated and newly described type strains.</title>
        <authorList>
            <person name="Whitman W."/>
        </authorList>
    </citation>
    <scope>NUCLEOTIDE SEQUENCE [LARGE SCALE GENOMIC DNA]</scope>
    <source>
        <strain evidence="1 2">CECT 7287</strain>
    </source>
</reference>
<sequence>MPDMLAKLYELPELPDSVSGVYRGLLDSSSL</sequence>
<evidence type="ECO:0000313" key="1">
    <source>
        <dbReference type="EMBL" id="RED56166.1"/>
    </source>
</evidence>
<proteinExistence type="predicted"/>
<dbReference type="Proteomes" id="UP000256977">
    <property type="component" value="Unassembled WGS sequence"/>
</dbReference>